<evidence type="ECO:0000313" key="16">
    <source>
        <dbReference type="EMBL" id="PTL39578.1"/>
    </source>
</evidence>
<dbReference type="EMBL" id="PZJJ01000006">
    <property type="protein sequence ID" value="PTL39578.1"/>
    <property type="molecule type" value="Genomic_DNA"/>
</dbReference>
<evidence type="ECO:0000256" key="2">
    <source>
        <dbReference type="ARBA" id="ARBA00022722"/>
    </source>
</evidence>
<dbReference type="GO" id="GO:0005524">
    <property type="term" value="F:ATP binding"/>
    <property type="evidence" value="ECO:0007669"/>
    <property type="project" value="UniProtKB-UniRule"/>
</dbReference>
<comment type="cofactor">
    <cofactor evidence="14">
        <name>Mg(2+)</name>
        <dbReference type="ChEBI" id="CHEBI:18420"/>
    </cofactor>
</comment>
<dbReference type="GO" id="GO:0051539">
    <property type="term" value="F:4 iron, 4 sulfur cluster binding"/>
    <property type="evidence" value="ECO:0007669"/>
    <property type="project" value="UniProtKB-KW"/>
</dbReference>
<dbReference type="NCBIfam" id="TIGR02773">
    <property type="entry name" value="addB_Gpos"/>
    <property type="match status" value="1"/>
</dbReference>
<dbReference type="Gene3D" id="6.10.140.1030">
    <property type="match status" value="1"/>
</dbReference>
<comment type="cofactor">
    <cofactor evidence="14">
        <name>[4Fe-4S] cluster</name>
        <dbReference type="ChEBI" id="CHEBI:49883"/>
    </cofactor>
    <text evidence="14">Binds 1 [4Fe-4S] cluster.</text>
</comment>
<evidence type="ECO:0000256" key="5">
    <source>
        <dbReference type="ARBA" id="ARBA00022763"/>
    </source>
</evidence>
<evidence type="ECO:0000256" key="9">
    <source>
        <dbReference type="ARBA" id="ARBA00022840"/>
    </source>
</evidence>
<dbReference type="Proteomes" id="UP000240509">
    <property type="component" value="Unassembled WGS sequence"/>
</dbReference>
<evidence type="ECO:0000256" key="10">
    <source>
        <dbReference type="ARBA" id="ARBA00023004"/>
    </source>
</evidence>
<dbReference type="Gene3D" id="3.90.320.10">
    <property type="match status" value="1"/>
</dbReference>
<dbReference type="InterPro" id="IPR038726">
    <property type="entry name" value="PDDEXK_AddAB-type"/>
</dbReference>
<dbReference type="PANTHER" id="PTHR30591">
    <property type="entry name" value="RECBCD ENZYME SUBUNIT RECC"/>
    <property type="match status" value="1"/>
</dbReference>
<comment type="subunit">
    <text evidence="14">Heterodimer of AddA and AddB.</text>
</comment>
<dbReference type="PANTHER" id="PTHR30591:SF1">
    <property type="entry name" value="RECBCD ENZYME SUBUNIT RECC"/>
    <property type="match status" value="1"/>
</dbReference>
<proteinExistence type="inferred from homology"/>
<evidence type="ECO:0000256" key="13">
    <source>
        <dbReference type="ARBA" id="ARBA00023204"/>
    </source>
</evidence>
<sequence>MSRGVQEESILEKKAREIDKFQRDLNILYEEGILMSIDFVIGRSGTGKSHKIHTRILDESLEDPSGRPVILLVPEQMTFQAERELLALADRALTRVQVLSFPRLAFRLLQETGGAARKQISKNGIHAMLRQITDESRNELELYKNSLTAPGFIQQLERMLTECKRYQLSCTMMQEAYESLDEKEHLTASEKKLRAKLHDFSLVHKKAEETLSGKYVEAEDLLQLTAEAVPSSAMLEKSRIYIDGFHSFTPVEEEIVKQLMKKTEVTMTLVLDEEPEMNDRGHPLDLFFETASTLQQLKSFSMEEGISYNYEKLVEGHRFQSSGLSFIEQNIERFPTKMGKGTGIDLWEAVNHRTEVEHTAREIVRLVREENYRYRDIAVMTRNVEAYRSYIETIFPLEKIPFFMDNKKSALDHPLTEFIKSALETIEKGWPYEAVFRMIKTELLFKEIGGEEREQADILENYVLARGIRGKKWYEEEPWDYFVDPAEEDADNRVKTLEELRSNLIKPVRNFEKNMKKARSVRERAEALFFFLEEAAVPAKLQQMHDQSLEAGRLREAREHEQMWKETVRLLDDIVEISRQDKISLKIFRDMIEAGLESMQFSVIPPAFDQVLIADAETSRLQHVKAVFLLGVNEGIFPKKPDENGLLSEEERKYMEQSGIKLAPGAENQLQGESFLFYRAVTQASKNLYISYALQDAGGNAMKPSRFFSQTAAMFPEEPLKTKFESPQEQGVEHEPDFVTNPERSLTYMTVQLQQRKQGYNIHPVWWQVYEWYLNQNENRRFSTLLSSLTYKNQPVELKKSLSRRLYGKKINASVSRFEQFNACPFSQFSKYGLKLKERAAYKLEAPDIGLLFHAALKDVTERVQEENKDLRTLSRAEITRYAEEVVENLAPRVQREIFNSSDRYKYILRKLKDVVSRASIIMTEQAKRNDFVPVGFEIGFGQGEAIPPLQFTLSDETVVEVSGRVDRVDKAETSSGIYLRIVDYKSSSRDIKLDEVYHGLAMQMLVYLDVVISFADDWLGVEADPAGVLYFHVHNPVLKTNERLTLEEIEELLLKQFKMKGLLSSNEEVIAASDTSIESGWSNIAPVRLSKDGKPAGGSRTLAPDDYGLLRQYIRSHMQNLGQRMADGDISLTPYKKKQQIPCTYCSYKSFCQFDPSLDTNNYRTLPEKSAEEVIEAIRKQKGGKTDD</sequence>
<keyword evidence="6 14" id="KW-0378">Hydrolase</keyword>
<evidence type="ECO:0000256" key="6">
    <source>
        <dbReference type="ARBA" id="ARBA00022801"/>
    </source>
</evidence>
<feature type="binding site" evidence="14">
    <location>
        <position position="1153"/>
    </location>
    <ligand>
        <name>[4Fe-4S] cluster</name>
        <dbReference type="ChEBI" id="CHEBI:49883"/>
    </ligand>
</feature>
<reference evidence="16 17" key="1">
    <citation type="submission" date="2018-03" db="EMBL/GenBank/DDBJ databases">
        <title>Alkalicoccus saliphilus sp. nov., isolated from a mineral pool.</title>
        <authorList>
            <person name="Zhao B."/>
        </authorList>
    </citation>
    <scope>NUCLEOTIDE SEQUENCE [LARGE SCALE GENOMIC DNA]</scope>
    <source>
        <strain evidence="16 17">6AG</strain>
    </source>
</reference>
<evidence type="ECO:0000256" key="7">
    <source>
        <dbReference type="ARBA" id="ARBA00022806"/>
    </source>
</evidence>
<organism evidence="16 17">
    <name type="scientific">Alkalicoccus saliphilus</name>
    <dbReference type="NCBI Taxonomy" id="200989"/>
    <lineage>
        <taxon>Bacteria</taxon>
        <taxon>Bacillati</taxon>
        <taxon>Bacillota</taxon>
        <taxon>Bacilli</taxon>
        <taxon>Bacillales</taxon>
        <taxon>Bacillaceae</taxon>
        <taxon>Alkalicoccus</taxon>
    </lineage>
</organism>
<protein>
    <recommendedName>
        <fullName evidence="14">ATP-dependent helicase/deoxyribonuclease subunit B</fullName>
        <ecNumber evidence="14">3.1.-.-</ecNumber>
    </recommendedName>
    <alternativeName>
        <fullName evidence="14">ATP-dependent helicase/nuclease subunit AddB</fullName>
    </alternativeName>
</protein>
<keyword evidence="13 14" id="KW-0234">DNA repair</keyword>
<dbReference type="GO" id="GO:0003690">
    <property type="term" value="F:double-stranded DNA binding"/>
    <property type="evidence" value="ECO:0007669"/>
    <property type="project" value="UniProtKB-UniRule"/>
</dbReference>
<dbReference type="PROSITE" id="PS51217">
    <property type="entry name" value="UVRD_HELICASE_CTER"/>
    <property type="match status" value="1"/>
</dbReference>
<dbReference type="InterPro" id="IPR049035">
    <property type="entry name" value="ADDB_N"/>
</dbReference>
<dbReference type="Pfam" id="PF13361">
    <property type="entry name" value="UvrD_C"/>
    <property type="match status" value="1"/>
</dbReference>
<evidence type="ECO:0000259" key="15">
    <source>
        <dbReference type="PROSITE" id="PS51217"/>
    </source>
</evidence>
<dbReference type="EC" id="3.1.-.-" evidence="14"/>
<dbReference type="InterPro" id="IPR014017">
    <property type="entry name" value="DNA_helicase_UvrD-like_C"/>
</dbReference>
<keyword evidence="7 14" id="KW-0347">Helicase</keyword>
<comment type="miscellaneous">
    <text evidence="14">Despite having conserved helicase domains, this subunit does not have helicase activity.</text>
</comment>
<feature type="binding site" evidence="14">
    <location>
        <position position="1147"/>
    </location>
    <ligand>
        <name>[4Fe-4S] cluster</name>
        <dbReference type="ChEBI" id="CHEBI:49883"/>
    </ligand>
</feature>
<feature type="binding site" evidence="14">
    <location>
        <position position="824"/>
    </location>
    <ligand>
        <name>[4Fe-4S] cluster</name>
        <dbReference type="ChEBI" id="CHEBI:49883"/>
    </ligand>
</feature>
<evidence type="ECO:0000256" key="4">
    <source>
        <dbReference type="ARBA" id="ARBA00022741"/>
    </source>
</evidence>
<evidence type="ECO:0000256" key="12">
    <source>
        <dbReference type="ARBA" id="ARBA00023125"/>
    </source>
</evidence>
<dbReference type="Pfam" id="PF21445">
    <property type="entry name" value="ADDB_N"/>
    <property type="match status" value="1"/>
</dbReference>
<keyword evidence="9 14" id="KW-0067">ATP-binding</keyword>
<dbReference type="InterPro" id="IPR027417">
    <property type="entry name" value="P-loop_NTPase"/>
</dbReference>
<evidence type="ECO:0000256" key="8">
    <source>
        <dbReference type="ARBA" id="ARBA00022839"/>
    </source>
</evidence>
<keyword evidence="1 14" id="KW-0004">4Fe-4S</keyword>
<name>A0A2T4U854_9BACI</name>
<dbReference type="Pfam" id="PF12705">
    <property type="entry name" value="PDDEXK_1"/>
    <property type="match status" value="1"/>
</dbReference>
<comment type="caution">
    <text evidence="16">The sequence shown here is derived from an EMBL/GenBank/DDBJ whole genome shotgun (WGS) entry which is preliminary data.</text>
</comment>
<feature type="domain" description="UvrD-like helicase C-terminal" evidence="15">
    <location>
        <begin position="317"/>
        <end position="609"/>
    </location>
</feature>
<dbReference type="AlphaFoldDB" id="A0A2T4U854"/>
<evidence type="ECO:0000256" key="3">
    <source>
        <dbReference type="ARBA" id="ARBA00022723"/>
    </source>
</evidence>
<dbReference type="HAMAP" id="MF_01452">
    <property type="entry name" value="AddB_type1"/>
    <property type="match status" value="1"/>
</dbReference>
<comment type="similarity">
    <text evidence="14">Belongs to the helicase family. AddB/RexB type 1 subfamily.</text>
</comment>
<gene>
    <name evidence="14 16" type="primary">addB</name>
    <name evidence="16" type="ORF">C6Y45_05930</name>
</gene>
<dbReference type="InterPro" id="IPR011604">
    <property type="entry name" value="PDDEXK-like_dom_sf"/>
</dbReference>
<dbReference type="GO" id="GO:0004386">
    <property type="term" value="F:helicase activity"/>
    <property type="evidence" value="ECO:0007669"/>
    <property type="project" value="UniProtKB-KW"/>
</dbReference>
<evidence type="ECO:0000256" key="14">
    <source>
        <dbReference type="HAMAP-Rule" id="MF_01452"/>
    </source>
</evidence>
<dbReference type="GO" id="GO:0008409">
    <property type="term" value="F:5'-3' exonuclease activity"/>
    <property type="evidence" value="ECO:0007669"/>
    <property type="project" value="UniProtKB-UniRule"/>
</dbReference>
<feature type="binding site" evidence="14">
    <location>
        <position position="1144"/>
    </location>
    <ligand>
        <name>[4Fe-4S] cluster</name>
        <dbReference type="ChEBI" id="CHEBI:49883"/>
    </ligand>
</feature>
<evidence type="ECO:0000256" key="11">
    <source>
        <dbReference type="ARBA" id="ARBA00023014"/>
    </source>
</evidence>
<dbReference type="InterPro" id="IPR014140">
    <property type="entry name" value="DNA_helicase_suAddB"/>
</dbReference>
<dbReference type="GO" id="GO:0046872">
    <property type="term" value="F:metal ion binding"/>
    <property type="evidence" value="ECO:0007669"/>
    <property type="project" value="UniProtKB-KW"/>
</dbReference>
<keyword evidence="11 14" id="KW-0411">Iron-sulfur</keyword>
<keyword evidence="12 14" id="KW-0238">DNA-binding</keyword>
<evidence type="ECO:0000256" key="1">
    <source>
        <dbReference type="ARBA" id="ARBA00022485"/>
    </source>
</evidence>
<keyword evidence="2 14" id="KW-0540">Nuclease</keyword>
<keyword evidence="5 14" id="KW-0227">DNA damage</keyword>
<evidence type="ECO:0000313" key="17">
    <source>
        <dbReference type="Proteomes" id="UP000240509"/>
    </source>
</evidence>
<keyword evidence="17" id="KW-1185">Reference proteome</keyword>
<dbReference type="SUPFAM" id="SSF52540">
    <property type="entry name" value="P-loop containing nucleoside triphosphate hydrolases"/>
    <property type="match status" value="1"/>
</dbReference>
<comment type="function">
    <text evidence="14">The heterodimer acts as both an ATP-dependent DNA helicase and an ATP-dependent, dual-direction single-stranded exonuclease. Recognizes the chi site generating a DNA molecule suitable for the initiation of homologous recombination. The AddB subunit has 5' -&gt; 3' nuclease activity but not helicase activity.</text>
</comment>
<keyword evidence="4 14" id="KW-0547">Nucleotide-binding</keyword>
<dbReference type="Gene3D" id="3.40.50.300">
    <property type="entry name" value="P-loop containing nucleotide triphosphate hydrolases"/>
    <property type="match status" value="3"/>
</dbReference>
<dbReference type="GO" id="GO:0000724">
    <property type="term" value="P:double-strand break repair via homologous recombination"/>
    <property type="evidence" value="ECO:0007669"/>
    <property type="project" value="UniProtKB-UniRule"/>
</dbReference>
<keyword evidence="10 14" id="KW-0408">Iron</keyword>
<accession>A0A2T4U854</accession>
<keyword evidence="3 14" id="KW-0479">Metal-binding</keyword>
<keyword evidence="8 14" id="KW-0269">Exonuclease</keyword>